<dbReference type="PANTHER" id="PTHR33529:SF2">
    <property type="entry name" value="LIPOPOLYSACCHARIDE EXPORT SYSTEM PERMEASE PROTEIN LPTG"/>
    <property type="match status" value="1"/>
</dbReference>
<reference evidence="7 8" key="1">
    <citation type="submission" date="2017-07" db="EMBL/GenBank/DDBJ databases">
        <title>Niveispirillum cyanobacteriorum sp. nov., isolated from cyanobacterial aggregates in a eutrophic lake.</title>
        <authorList>
            <person name="Cai H."/>
        </authorList>
    </citation>
    <scope>NUCLEOTIDE SEQUENCE [LARGE SCALE GENOMIC DNA]</scope>
    <source>
        <strain evidence="8">TH1-14</strain>
    </source>
</reference>
<dbReference type="RefSeq" id="WP_094452696.1">
    <property type="nucleotide sequence ID" value="NZ_NOXU01000011.1"/>
</dbReference>
<feature type="transmembrane region" description="Helical" evidence="6">
    <location>
        <begin position="15"/>
        <end position="33"/>
    </location>
</feature>
<dbReference type="GO" id="GO:0015920">
    <property type="term" value="P:lipopolysaccharide transport"/>
    <property type="evidence" value="ECO:0007669"/>
    <property type="project" value="TreeGrafter"/>
</dbReference>
<evidence type="ECO:0000313" key="7">
    <source>
        <dbReference type="EMBL" id="OYQ37707.1"/>
    </source>
</evidence>
<organism evidence="7 8">
    <name type="scientific">Niveispirillum lacus</name>
    <dbReference type="NCBI Taxonomy" id="1981099"/>
    <lineage>
        <taxon>Bacteria</taxon>
        <taxon>Pseudomonadati</taxon>
        <taxon>Pseudomonadota</taxon>
        <taxon>Alphaproteobacteria</taxon>
        <taxon>Rhodospirillales</taxon>
        <taxon>Azospirillaceae</taxon>
        <taxon>Niveispirillum</taxon>
    </lineage>
</organism>
<evidence type="ECO:0000256" key="2">
    <source>
        <dbReference type="ARBA" id="ARBA00022475"/>
    </source>
</evidence>
<keyword evidence="5 6" id="KW-0472">Membrane</keyword>
<dbReference type="EMBL" id="NOXU01000011">
    <property type="protein sequence ID" value="OYQ37707.1"/>
    <property type="molecule type" value="Genomic_DNA"/>
</dbReference>
<keyword evidence="3 6" id="KW-0812">Transmembrane</keyword>
<accession>A0A255Z827</accession>
<dbReference type="Pfam" id="PF03739">
    <property type="entry name" value="LptF_LptG"/>
    <property type="match status" value="1"/>
</dbReference>
<keyword evidence="8" id="KW-1185">Reference proteome</keyword>
<dbReference type="GO" id="GO:0043190">
    <property type="term" value="C:ATP-binding cassette (ABC) transporter complex"/>
    <property type="evidence" value="ECO:0007669"/>
    <property type="project" value="InterPro"/>
</dbReference>
<evidence type="ECO:0000256" key="4">
    <source>
        <dbReference type="ARBA" id="ARBA00022989"/>
    </source>
</evidence>
<feature type="transmembrane region" description="Helical" evidence="6">
    <location>
        <begin position="68"/>
        <end position="85"/>
    </location>
</feature>
<comment type="subcellular location">
    <subcellularLocation>
        <location evidence="1">Cell membrane</location>
        <topology evidence="1">Multi-pass membrane protein</topology>
    </subcellularLocation>
</comment>
<evidence type="ECO:0000256" key="1">
    <source>
        <dbReference type="ARBA" id="ARBA00004651"/>
    </source>
</evidence>
<dbReference type="InterPro" id="IPR005495">
    <property type="entry name" value="LptG/LptF_permease"/>
</dbReference>
<dbReference type="Proteomes" id="UP000216998">
    <property type="component" value="Unassembled WGS sequence"/>
</dbReference>
<dbReference type="GO" id="GO:0055085">
    <property type="term" value="P:transmembrane transport"/>
    <property type="evidence" value="ECO:0007669"/>
    <property type="project" value="InterPro"/>
</dbReference>
<evidence type="ECO:0000256" key="3">
    <source>
        <dbReference type="ARBA" id="ARBA00022692"/>
    </source>
</evidence>
<proteinExistence type="predicted"/>
<dbReference type="OrthoDB" id="9798468at2"/>
<feature type="transmembrane region" description="Helical" evidence="6">
    <location>
        <begin position="305"/>
        <end position="324"/>
    </location>
</feature>
<name>A0A255Z827_9PROT</name>
<feature type="transmembrane region" description="Helical" evidence="6">
    <location>
        <begin position="280"/>
        <end position="299"/>
    </location>
</feature>
<evidence type="ECO:0000256" key="5">
    <source>
        <dbReference type="ARBA" id="ARBA00023136"/>
    </source>
</evidence>
<dbReference type="NCBIfam" id="TIGR04408">
    <property type="entry name" value="LptG_lptG"/>
    <property type="match status" value="1"/>
</dbReference>
<evidence type="ECO:0000256" key="6">
    <source>
        <dbReference type="SAM" id="Phobius"/>
    </source>
</evidence>
<feature type="transmembrane region" description="Helical" evidence="6">
    <location>
        <begin position="105"/>
        <end position="130"/>
    </location>
</feature>
<comment type="caution">
    <text evidence="7">The sequence shown here is derived from an EMBL/GenBank/DDBJ whole genome shotgun (WGS) entry which is preliminary data.</text>
</comment>
<gene>
    <name evidence="7" type="primary">lptG</name>
    <name evidence="7" type="ORF">CHU95_00640</name>
</gene>
<evidence type="ECO:0000313" key="8">
    <source>
        <dbReference type="Proteomes" id="UP000216998"/>
    </source>
</evidence>
<sequence length="364" mass="40154">MRLSSTFALYIGRQFLIWFAAGLSSLLALVYLLDTVELLRRAANRPEATFDIVVTMGLLKLPEIGQEVFPFVVLFAAMYTFWRLTRTHELVVARASGISVWQFTAPVLAWAAIIGMVLVTVLNPIFAAMLTRYERMENRYLRGQTSSLDVGRSGIWLTQLTPEGAYRIHAESVVPGTLELRRVMVLLSVPGQRLSARLDAASAELVPGYWNLTEVWYNKPGVSAQFLARYQLPTDLTEQRIQDSFASPDTLSFWELPTFIRTLELTGLSPVRHRLHWHSLLAQPVLYAAMVLLAAAFSLRQMRGGGTLTLVGAGIVTALLLFIVKDVIMALGMSGSVPVLLAAWAPAGVTVLLSVAALLHTEDG</sequence>
<keyword evidence="2" id="KW-1003">Cell membrane</keyword>
<feature type="transmembrane region" description="Helical" evidence="6">
    <location>
        <begin position="336"/>
        <end position="359"/>
    </location>
</feature>
<dbReference type="AlphaFoldDB" id="A0A255Z827"/>
<dbReference type="PANTHER" id="PTHR33529">
    <property type="entry name" value="SLR0882 PROTEIN-RELATED"/>
    <property type="match status" value="1"/>
</dbReference>
<dbReference type="InterPro" id="IPR030923">
    <property type="entry name" value="LptG"/>
</dbReference>
<keyword evidence="4 6" id="KW-1133">Transmembrane helix</keyword>
<protein>
    <submittedName>
        <fullName evidence="7">LPS export ABC transporter permease LptG</fullName>
    </submittedName>
</protein>